<accession>A0ABD0YLS0</accession>
<dbReference type="EMBL" id="JBFDAA010000005">
    <property type="protein sequence ID" value="KAL1132211.1"/>
    <property type="molecule type" value="Genomic_DNA"/>
</dbReference>
<keyword evidence="2" id="KW-1185">Reference proteome</keyword>
<evidence type="ECO:0000313" key="2">
    <source>
        <dbReference type="Proteomes" id="UP001558652"/>
    </source>
</evidence>
<protein>
    <submittedName>
        <fullName evidence="1">Uncharacterized protein</fullName>
    </submittedName>
</protein>
<comment type="caution">
    <text evidence="1">The sequence shown here is derived from an EMBL/GenBank/DDBJ whole genome shotgun (WGS) entry which is preliminary data.</text>
</comment>
<organism evidence="1 2">
    <name type="scientific">Ranatra chinensis</name>
    <dbReference type="NCBI Taxonomy" id="642074"/>
    <lineage>
        <taxon>Eukaryota</taxon>
        <taxon>Metazoa</taxon>
        <taxon>Ecdysozoa</taxon>
        <taxon>Arthropoda</taxon>
        <taxon>Hexapoda</taxon>
        <taxon>Insecta</taxon>
        <taxon>Pterygota</taxon>
        <taxon>Neoptera</taxon>
        <taxon>Paraneoptera</taxon>
        <taxon>Hemiptera</taxon>
        <taxon>Heteroptera</taxon>
        <taxon>Panheteroptera</taxon>
        <taxon>Nepomorpha</taxon>
        <taxon>Nepidae</taxon>
        <taxon>Ranatrinae</taxon>
        <taxon>Ranatra</taxon>
    </lineage>
</organism>
<dbReference type="AlphaFoldDB" id="A0ABD0YLS0"/>
<evidence type="ECO:0000313" key="1">
    <source>
        <dbReference type="EMBL" id="KAL1132211.1"/>
    </source>
</evidence>
<proteinExistence type="predicted"/>
<gene>
    <name evidence="1" type="ORF">AAG570_010168</name>
</gene>
<dbReference type="Proteomes" id="UP001558652">
    <property type="component" value="Unassembled WGS sequence"/>
</dbReference>
<sequence>MTSTQSATIVHIRSGSCRLIADPVDMSIVQRAALVAVFITSLSVAQQTWHKSPNIVMIVADDMSLKAEEASKRQNMFYQNKKQEMMEIGYGVSVVGRSAWIGNRKYVVTWVRRFLQQLHDPEPVLAIRIVEGGIQVTAHITTIEDYHNCYVNRDLFLLSYNLVSSQ</sequence>
<name>A0ABD0YLS0_9HEMI</name>
<reference evidence="1 2" key="1">
    <citation type="submission" date="2024-07" db="EMBL/GenBank/DDBJ databases">
        <title>Chromosome-level genome assembly of the water stick insect Ranatra chinensis (Heteroptera: Nepidae).</title>
        <authorList>
            <person name="Liu X."/>
        </authorList>
    </citation>
    <scope>NUCLEOTIDE SEQUENCE [LARGE SCALE GENOMIC DNA]</scope>
    <source>
        <strain evidence="1">Cailab_2021Rc</strain>
        <tissue evidence="1">Muscle</tissue>
    </source>
</reference>